<dbReference type="InterPro" id="IPR005031">
    <property type="entry name" value="COQ10_START"/>
</dbReference>
<keyword evidence="5" id="KW-1185">Reference proteome</keyword>
<dbReference type="SUPFAM" id="SSF55961">
    <property type="entry name" value="Bet v1-like"/>
    <property type="match status" value="1"/>
</dbReference>
<comment type="similarity">
    <text evidence="1">Belongs to the ribosome association toxin RatA family.</text>
</comment>
<dbReference type="EMBL" id="AUYB01000091">
    <property type="protein sequence ID" value="KZN41056.1"/>
    <property type="molecule type" value="Genomic_DNA"/>
</dbReference>
<proteinExistence type="inferred from homology"/>
<evidence type="ECO:0000313" key="5">
    <source>
        <dbReference type="Proteomes" id="UP000076643"/>
    </source>
</evidence>
<dbReference type="InterPro" id="IPR023393">
    <property type="entry name" value="START-like_dom_sf"/>
</dbReference>
<feature type="domain" description="Coenzyme Q-binding protein COQ10 START" evidence="3">
    <location>
        <begin position="10"/>
        <end position="135"/>
    </location>
</feature>
<gene>
    <name evidence="4" type="ORF">N475_10815</name>
</gene>
<keyword evidence="2" id="KW-1277">Toxin-antitoxin system</keyword>
<dbReference type="Proteomes" id="UP000076643">
    <property type="component" value="Unassembled WGS sequence"/>
</dbReference>
<accession>A0A162A126</accession>
<protein>
    <recommendedName>
        <fullName evidence="3">Coenzyme Q-binding protein COQ10 START domain-containing protein</fullName>
    </recommendedName>
</protein>
<dbReference type="RefSeq" id="WP_063364843.1">
    <property type="nucleotide sequence ID" value="NZ_AQHB01000049.1"/>
</dbReference>
<dbReference type="Gene3D" id="3.30.530.20">
    <property type="match status" value="1"/>
</dbReference>
<evidence type="ECO:0000313" key="4">
    <source>
        <dbReference type="EMBL" id="KZN41056.1"/>
    </source>
</evidence>
<dbReference type="AlphaFoldDB" id="A0A162A126"/>
<dbReference type="Pfam" id="PF03364">
    <property type="entry name" value="Polyketide_cyc"/>
    <property type="match status" value="1"/>
</dbReference>
<evidence type="ECO:0000256" key="1">
    <source>
        <dbReference type="ARBA" id="ARBA00008918"/>
    </source>
</evidence>
<sequence>MRQVNYIKIVAAPVQLAFDKIADFKSFESHCQAVISVEVKEISQNESESTWLVHFHDGKMSWTEKDVFDEQNLTIDFTQTAGDADIFEGRWTIEAVNESESKVSFDARFCMGIPTLADILEPIAESAIKQNVEQMLSELFTESDKAVA</sequence>
<evidence type="ECO:0000259" key="3">
    <source>
        <dbReference type="Pfam" id="PF03364"/>
    </source>
</evidence>
<reference evidence="4 5" key="1">
    <citation type="submission" date="2013-07" db="EMBL/GenBank/DDBJ databases">
        <title>Comparative Genomic and Metabolomic Analysis of Twelve Strains of Pseudoalteromonas luteoviolacea.</title>
        <authorList>
            <person name="Vynne N.G."/>
            <person name="Mansson M."/>
            <person name="Gram L."/>
        </authorList>
    </citation>
    <scope>NUCLEOTIDE SEQUENCE [LARGE SCALE GENOMIC DNA]</scope>
    <source>
        <strain evidence="4 5">DSM 6061</strain>
    </source>
</reference>
<comment type="caution">
    <text evidence="4">The sequence shown here is derived from an EMBL/GenBank/DDBJ whole genome shotgun (WGS) entry which is preliminary data.</text>
</comment>
<name>A0A162A126_9GAMM</name>
<evidence type="ECO:0000256" key="2">
    <source>
        <dbReference type="ARBA" id="ARBA00022649"/>
    </source>
</evidence>
<organism evidence="4 5">
    <name type="scientific">Pseudoalteromonas luteoviolacea DSM 6061</name>
    <dbReference type="NCBI Taxonomy" id="1365250"/>
    <lineage>
        <taxon>Bacteria</taxon>
        <taxon>Pseudomonadati</taxon>
        <taxon>Pseudomonadota</taxon>
        <taxon>Gammaproteobacteria</taxon>
        <taxon>Alteromonadales</taxon>
        <taxon>Pseudoalteromonadaceae</taxon>
        <taxon>Pseudoalteromonas</taxon>
    </lineage>
</organism>
<dbReference type="PATRIC" id="fig|1365250.3.peg.1239"/>